<dbReference type="Pfam" id="PF13302">
    <property type="entry name" value="Acetyltransf_3"/>
    <property type="match status" value="1"/>
</dbReference>
<dbReference type="PANTHER" id="PTHR39173">
    <property type="entry name" value="ACETYLTRANSFERASE"/>
    <property type="match status" value="1"/>
</dbReference>
<sequence length="175" mass="20331">MEDLVLKKVSIEYGDDIFSYKNEFIYNDESMDGTGFLRSANSPNEYIEKSLLNETKEVDGRVVTSTQLLAIRKSDNRIVGMIQIRHFLNDYLLQYGGHIGYSVRKSERNKGYAKEELRQALIYCKEILRINRVLLTCDNDNFASQKTILSQGGKIENEVLIEDENCIIERYWIDL</sequence>
<gene>
    <name evidence="2" type="ORF">IO99_05125</name>
</gene>
<organism evidence="2 3">
    <name type="scientific">Clostridium sulfidigenes</name>
    <dbReference type="NCBI Taxonomy" id="318464"/>
    <lineage>
        <taxon>Bacteria</taxon>
        <taxon>Bacillati</taxon>
        <taxon>Bacillota</taxon>
        <taxon>Clostridia</taxon>
        <taxon>Eubacteriales</taxon>
        <taxon>Clostridiaceae</taxon>
        <taxon>Clostridium</taxon>
    </lineage>
</organism>
<dbReference type="AlphaFoldDB" id="A0A084JES9"/>
<dbReference type="InterPro" id="IPR000182">
    <property type="entry name" value="GNAT_dom"/>
</dbReference>
<reference evidence="2 3" key="1">
    <citation type="submission" date="2014-07" db="EMBL/GenBank/DDBJ databases">
        <title>Draft genome of Clostridium sulfidigenes 113A isolated from sediments associated with methane hydrate from Krishna Godavari basin.</title>
        <authorList>
            <person name="Honkalas V.S."/>
            <person name="Dabir A.P."/>
            <person name="Arora P."/>
            <person name="Dhakephalkar P.K."/>
        </authorList>
    </citation>
    <scope>NUCLEOTIDE SEQUENCE [LARGE SCALE GENOMIC DNA]</scope>
    <source>
        <strain evidence="2 3">113A</strain>
    </source>
</reference>
<dbReference type="RefSeq" id="WP_035130954.1">
    <property type="nucleotide sequence ID" value="NZ_JPMD01000011.1"/>
</dbReference>
<evidence type="ECO:0000259" key="1">
    <source>
        <dbReference type="PROSITE" id="PS51186"/>
    </source>
</evidence>
<accession>A0A084JES9</accession>
<dbReference type="PANTHER" id="PTHR39173:SF1">
    <property type="entry name" value="ACETYLTRANSFERASE"/>
    <property type="match status" value="1"/>
</dbReference>
<dbReference type="PROSITE" id="PS51186">
    <property type="entry name" value="GNAT"/>
    <property type="match status" value="1"/>
</dbReference>
<name>A0A084JES9_9CLOT</name>
<dbReference type="Gene3D" id="3.40.630.30">
    <property type="match status" value="1"/>
</dbReference>
<dbReference type="InterPro" id="IPR016181">
    <property type="entry name" value="Acyl_CoA_acyltransferase"/>
</dbReference>
<comment type="caution">
    <text evidence="2">The sequence shown here is derived from an EMBL/GenBank/DDBJ whole genome shotgun (WGS) entry which is preliminary data.</text>
</comment>
<dbReference type="Proteomes" id="UP000028542">
    <property type="component" value="Unassembled WGS sequence"/>
</dbReference>
<dbReference type="STRING" id="318464.IO99_05125"/>
<dbReference type="eggNOG" id="COG3981">
    <property type="taxonomic scope" value="Bacteria"/>
</dbReference>
<dbReference type="SUPFAM" id="SSF55729">
    <property type="entry name" value="Acyl-CoA N-acyltransferases (Nat)"/>
    <property type="match status" value="1"/>
</dbReference>
<feature type="domain" description="N-acetyltransferase" evidence="1">
    <location>
        <begin position="23"/>
        <end position="174"/>
    </location>
</feature>
<dbReference type="GO" id="GO:0016747">
    <property type="term" value="F:acyltransferase activity, transferring groups other than amino-acyl groups"/>
    <property type="evidence" value="ECO:0007669"/>
    <property type="project" value="InterPro"/>
</dbReference>
<evidence type="ECO:0000313" key="3">
    <source>
        <dbReference type="Proteomes" id="UP000028542"/>
    </source>
</evidence>
<keyword evidence="3" id="KW-1185">Reference proteome</keyword>
<protein>
    <recommendedName>
        <fullName evidence="1">N-acetyltransferase domain-containing protein</fullName>
    </recommendedName>
</protein>
<proteinExistence type="predicted"/>
<dbReference type="EMBL" id="JPMD01000011">
    <property type="protein sequence ID" value="KEZ87463.1"/>
    <property type="molecule type" value="Genomic_DNA"/>
</dbReference>
<evidence type="ECO:0000313" key="2">
    <source>
        <dbReference type="EMBL" id="KEZ87463.1"/>
    </source>
</evidence>